<organism evidence="1 2">
    <name type="scientific">Runella slithyformis (strain ATCC 29530 / DSM 19594 / LMG 11500 / NCIMB 11436 / LSU 4)</name>
    <dbReference type="NCBI Taxonomy" id="761193"/>
    <lineage>
        <taxon>Bacteria</taxon>
        <taxon>Pseudomonadati</taxon>
        <taxon>Bacteroidota</taxon>
        <taxon>Cytophagia</taxon>
        <taxon>Cytophagales</taxon>
        <taxon>Spirosomataceae</taxon>
        <taxon>Runella</taxon>
    </lineage>
</organism>
<reference evidence="2" key="1">
    <citation type="submission" date="2011-06" db="EMBL/GenBank/DDBJ databases">
        <title>The complete genome of chromosome of Runella slithyformis DSM 19594.</title>
        <authorList>
            <consortium name="US DOE Joint Genome Institute (JGI-PGF)"/>
            <person name="Lucas S."/>
            <person name="Han J."/>
            <person name="Lapidus A."/>
            <person name="Bruce D."/>
            <person name="Goodwin L."/>
            <person name="Pitluck S."/>
            <person name="Peters L."/>
            <person name="Kyrpides N."/>
            <person name="Mavromatis K."/>
            <person name="Ivanova N."/>
            <person name="Ovchinnikova G."/>
            <person name="Zhang X."/>
            <person name="Misra M."/>
            <person name="Detter J.C."/>
            <person name="Tapia R."/>
            <person name="Han C."/>
            <person name="Land M."/>
            <person name="Hauser L."/>
            <person name="Markowitz V."/>
            <person name="Cheng J.-F."/>
            <person name="Hugenholtz P."/>
            <person name="Woyke T."/>
            <person name="Wu D."/>
            <person name="Tindall B."/>
            <person name="Faehrich R."/>
            <person name="Brambilla E."/>
            <person name="Klenk H.-P."/>
            <person name="Eisen J.A."/>
        </authorList>
    </citation>
    <scope>NUCLEOTIDE SEQUENCE [LARGE SCALE GENOMIC DNA]</scope>
    <source>
        <strain evidence="2">ATCC 29530 / DSM 19594 / LMG 11500 / NCIMB 11436 / LSU 4</strain>
    </source>
</reference>
<name>A0A7U3ZMQ9_RUNSL</name>
<dbReference type="AlphaFoldDB" id="A0A7U3ZMQ9"/>
<accession>A0A7U3ZMQ9</accession>
<keyword evidence="2" id="KW-1185">Reference proteome</keyword>
<sequence length="79" mass="9162">MHNNMATVAQEPTDIDFALTTGTLQKPIYEMTPEEREEFYKNSILKIRQHLFNIGQPFVYEKEGKILAEYVDGTIKAVR</sequence>
<proteinExistence type="predicted"/>
<evidence type="ECO:0000313" key="1">
    <source>
        <dbReference type="EMBL" id="AEI50075.1"/>
    </source>
</evidence>
<protein>
    <submittedName>
        <fullName evidence="1">Uncharacterized protein</fullName>
    </submittedName>
</protein>
<dbReference type="KEGG" id="rsi:Runsl_3717"/>
<gene>
    <name evidence="1" type="ordered locus">Runsl_3717</name>
</gene>
<evidence type="ECO:0000313" key="2">
    <source>
        <dbReference type="Proteomes" id="UP000000493"/>
    </source>
</evidence>
<dbReference type="Proteomes" id="UP000000493">
    <property type="component" value="Chromosome"/>
</dbReference>
<reference evidence="1 2" key="2">
    <citation type="journal article" date="2012" name="Stand. Genomic Sci.">
        <title>Complete genome sequence of the aquatic bacterium Runella slithyformis type strain (LSU 4(T)).</title>
        <authorList>
            <person name="Copeland A."/>
            <person name="Zhang X."/>
            <person name="Misra M."/>
            <person name="Lapidus A."/>
            <person name="Nolan M."/>
            <person name="Lucas S."/>
            <person name="Deshpande S."/>
            <person name="Cheng J.F."/>
            <person name="Tapia R."/>
            <person name="Goodwin L.A."/>
            <person name="Pitluck S."/>
            <person name="Liolios K."/>
            <person name="Pagani I."/>
            <person name="Ivanova N."/>
            <person name="Mikhailova N."/>
            <person name="Pati A."/>
            <person name="Chen A."/>
            <person name="Palaniappan K."/>
            <person name="Land M."/>
            <person name="Hauser L."/>
            <person name="Pan C."/>
            <person name="Jeffries C.D."/>
            <person name="Detter J.C."/>
            <person name="Brambilla E.M."/>
            <person name="Rohde M."/>
            <person name="Djao O.D."/>
            <person name="Goker M."/>
            <person name="Sikorski J."/>
            <person name="Tindall B.J."/>
            <person name="Woyke T."/>
            <person name="Bristow J."/>
            <person name="Eisen J.A."/>
            <person name="Markowitz V."/>
            <person name="Hugenholtz P."/>
            <person name="Kyrpides N.C."/>
            <person name="Klenk H.P."/>
            <person name="Mavromatis K."/>
        </authorList>
    </citation>
    <scope>NUCLEOTIDE SEQUENCE [LARGE SCALE GENOMIC DNA]</scope>
    <source>
        <strain evidence="2">ATCC 29530 / DSM 19594 / LMG 11500 / NCIMB 11436 / LSU 4</strain>
    </source>
</reference>
<dbReference type="EMBL" id="CP002859">
    <property type="protein sequence ID" value="AEI50075.1"/>
    <property type="molecule type" value="Genomic_DNA"/>
</dbReference>